<dbReference type="Pfam" id="PF00535">
    <property type="entry name" value="Glycos_transf_2"/>
    <property type="match status" value="1"/>
</dbReference>
<sequence>MTSRPELPARLTPARLPPHWPGVAIPSAAARPADPPRITVVTPSYNQAAFLESTIRSVLEQGYPALDYHVIDGGSTDGSVDILRHYAPWLTSWVSERDRGQVDALLKGLARADGEWFNWINSDDLLAPGALWEVARVRDADLLGGCTQNFSEHRLDRLRTSRALTARDLVRLPIESRTRWHQPGIWYRTAALRETGIDATLHYRFDLDLLIRYTQRFPRVQYSDRRLAWFRLHGASKSLADAERFSDEHQALLTRLLDDPALQTLHADARAALAALQWRKTLRALQDDHSRPRASRLLALWRTARQVPGAWRINATYDTLGRLLRPRRR</sequence>
<organism evidence="2 3">
    <name type="scientific">Aquariibacter albus</name>
    <dbReference type="NCBI Taxonomy" id="2759899"/>
    <lineage>
        <taxon>Bacteria</taxon>
        <taxon>Pseudomonadati</taxon>
        <taxon>Pseudomonadota</taxon>
        <taxon>Betaproteobacteria</taxon>
        <taxon>Burkholderiales</taxon>
        <taxon>Sphaerotilaceae</taxon>
        <taxon>Aquariibacter</taxon>
    </lineage>
</organism>
<comment type="caution">
    <text evidence="2">The sequence shown here is derived from an EMBL/GenBank/DDBJ whole genome shotgun (WGS) entry which is preliminary data.</text>
</comment>
<dbReference type="PANTHER" id="PTHR43685">
    <property type="entry name" value="GLYCOSYLTRANSFERASE"/>
    <property type="match status" value="1"/>
</dbReference>
<dbReference type="InterPro" id="IPR050834">
    <property type="entry name" value="Glycosyltransf_2"/>
</dbReference>
<proteinExistence type="predicted"/>
<protein>
    <submittedName>
        <fullName evidence="2">Glycosyltransferase</fullName>
    </submittedName>
</protein>
<keyword evidence="2" id="KW-0808">Transferase</keyword>
<dbReference type="CDD" id="cd06433">
    <property type="entry name" value="GT_2_WfgS_like"/>
    <property type="match status" value="1"/>
</dbReference>
<dbReference type="SUPFAM" id="SSF53448">
    <property type="entry name" value="Nucleotide-diphospho-sugar transferases"/>
    <property type="match status" value="1"/>
</dbReference>
<dbReference type="PANTHER" id="PTHR43685:SF2">
    <property type="entry name" value="GLYCOSYLTRANSFERASE 2-LIKE DOMAIN-CONTAINING PROTEIN"/>
    <property type="match status" value="1"/>
</dbReference>
<keyword evidence="3" id="KW-1185">Reference proteome</keyword>
<dbReference type="Proteomes" id="UP000586093">
    <property type="component" value="Unassembled WGS sequence"/>
</dbReference>
<evidence type="ECO:0000259" key="1">
    <source>
        <dbReference type="Pfam" id="PF00535"/>
    </source>
</evidence>
<dbReference type="InterPro" id="IPR001173">
    <property type="entry name" value="Glyco_trans_2-like"/>
</dbReference>
<dbReference type="GO" id="GO:0016740">
    <property type="term" value="F:transferase activity"/>
    <property type="evidence" value="ECO:0007669"/>
    <property type="project" value="UniProtKB-KW"/>
</dbReference>
<dbReference type="EMBL" id="JACIVI010000001">
    <property type="protein sequence ID" value="MBB1160666.1"/>
    <property type="molecule type" value="Genomic_DNA"/>
</dbReference>
<dbReference type="InterPro" id="IPR029044">
    <property type="entry name" value="Nucleotide-diphossugar_trans"/>
</dbReference>
<feature type="domain" description="Glycosyltransferase 2-like" evidence="1">
    <location>
        <begin position="39"/>
        <end position="164"/>
    </location>
</feature>
<dbReference type="Gene3D" id="3.90.550.10">
    <property type="entry name" value="Spore Coat Polysaccharide Biosynthesis Protein SpsA, Chain A"/>
    <property type="match status" value="1"/>
</dbReference>
<dbReference type="AlphaFoldDB" id="A0A839HHA7"/>
<gene>
    <name evidence="2" type="ORF">H4F90_01555</name>
</gene>
<evidence type="ECO:0000313" key="3">
    <source>
        <dbReference type="Proteomes" id="UP000586093"/>
    </source>
</evidence>
<accession>A0A839HHA7</accession>
<dbReference type="RefSeq" id="WP_182660824.1">
    <property type="nucleotide sequence ID" value="NZ_JACIVI010000001.1"/>
</dbReference>
<name>A0A839HHA7_9BURK</name>
<evidence type="ECO:0000313" key="2">
    <source>
        <dbReference type="EMBL" id="MBB1160666.1"/>
    </source>
</evidence>
<reference evidence="2 3" key="1">
    <citation type="submission" date="2020-08" db="EMBL/GenBank/DDBJ databases">
        <title>Aquariorum lacteus gen. nov., sp. nov., a new member of the family Comamonadaceae, isolated from freshwater aquarium.</title>
        <authorList>
            <person name="Chun S.-J."/>
        </authorList>
    </citation>
    <scope>NUCLEOTIDE SEQUENCE [LARGE SCALE GENOMIC DNA]</scope>
    <source>
        <strain evidence="2 3">SJAQ100</strain>
    </source>
</reference>